<reference evidence="2 3" key="1">
    <citation type="submission" date="2016-10" db="EMBL/GenBank/DDBJ databases">
        <authorList>
            <person name="de Groot N.N."/>
        </authorList>
    </citation>
    <scope>NUCLEOTIDE SEQUENCE [LARGE SCALE GENOMIC DNA]</scope>
    <source>
        <strain evidence="2 3">DSM 527</strain>
    </source>
</reference>
<dbReference type="Proteomes" id="UP000199045">
    <property type="component" value="Unassembled WGS sequence"/>
</dbReference>
<protein>
    <submittedName>
        <fullName evidence="2">Uncharacterized protein</fullName>
    </submittedName>
</protein>
<dbReference type="AlphaFoldDB" id="A0A1G7MUC1"/>
<dbReference type="STRING" id="104663.SAMN04488121_102543"/>
<evidence type="ECO:0000313" key="3">
    <source>
        <dbReference type="Proteomes" id="UP000199045"/>
    </source>
</evidence>
<evidence type="ECO:0000256" key="1">
    <source>
        <dbReference type="SAM" id="MobiDB-lite"/>
    </source>
</evidence>
<proteinExistence type="predicted"/>
<gene>
    <name evidence="2" type="ORF">SAMN04488121_102543</name>
</gene>
<accession>A0A1G7MUC1</accession>
<name>A0A1G7MUC1_CHIFI</name>
<organism evidence="2 3">
    <name type="scientific">Chitinophaga filiformis</name>
    <name type="common">Myxococcus filiformis</name>
    <name type="synonym">Flexibacter filiformis</name>
    <dbReference type="NCBI Taxonomy" id="104663"/>
    <lineage>
        <taxon>Bacteria</taxon>
        <taxon>Pseudomonadati</taxon>
        <taxon>Bacteroidota</taxon>
        <taxon>Chitinophagia</taxon>
        <taxon>Chitinophagales</taxon>
        <taxon>Chitinophagaceae</taxon>
        <taxon>Chitinophaga</taxon>
    </lineage>
</organism>
<sequence length="53" mass="5729">MFRGIFIRGITIRIPGIITPIRFPGGITPFDSPGLSPRPIPGVITPRYKHGGS</sequence>
<dbReference type="EMBL" id="FNBN01000002">
    <property type="protein sequence ID" value="SDF64660.1"/>
    <property type="molecule type" value="Genomic_DNA"/>
</dbReference>
<evidence type="ECO:0000313" key="2">
    <source>
        <dbReference type="EMBL" id="SDF64660.1"/>
    </source>
</evidence>
<feature type="region of interest" description="Disordered" evidence="1">
    <location>
        <begin position="30"/>
        <end position="53"/>
    </location>
</feature>